<dbReference type="Pfam" id="PF03478">
    <property type="entry name" value="Beta-prop_KIB1-4"/>
    <property type="match status" value="1"/>
</dbReference>
<dbReference type="Gramene" id="rna41024">
    <property type="protein sequence ID" value="RHN46529.1"/>
    <property type="gene ID" value="gene41024"/>
</dbReference>
<dbReference type="SMART" id="SM00256">
    <property type="entry name" value="FBOX"/>
    <property type="match status" value="1"/>
</dbReference>
<evidence type="ECO:0000313" key="2">
    <source>
        <dbReference type="EMBL" id="RHN46529.1"/>
    </source>
</evidence>
<dbReference type="InterPro" id="IPR005174">
    <property type="entry name" value="KIB1-4_b-propeller"/>
</dbReference>
<feature type="domain" description="F-box" evidence="1">
    <location>
        <begin position="33"/>
        <end position="82"/>
    </location>
</feature>
<protein>
    <submittedName>
        <fullName evidence="2">Putative F-box domain-containing protein</fullName>
    </submittedName>
</protein>
<evidence type="ECO:0000259" key="1">
    <source>
        <dbReference type="PROSITE" id="PS50181"/>
    </source>
</evidence>
<dbReference type="SUPFAM" id="SSF63825">
    <property type="entry name" value="YWTD domain"/>
    <property type="match status" value="1"/>
</dbReference>
<sequence>MSKETYTYCIPLIFANGNDYAVSLTEKYEMEEKNILTNLPVDVLERIMKRLPLKDYLRLRAICRSCRETVSNIIENKHCSPLPELPSLTTKSLHYLRTSLLNDDICIGSIEGWLIVCDNFGKGFAKFFFLNPVTNVRITIPSKLQFPSSAQYDGILPVKKMVASSKPNCDGSDCYLVCLLTDCCHIAIYKLFDKEWTIVESDKDSATNFTDIEIISTKLYVTNSSSNSILVYDLKDSTNGPPKAEVLGEFPRRPAGLSVYSGFLAKDKTLRELYFISMFYNGEIETQQHVSDRFKVISAFSKPPQVTSFEVFKLDANKSPIGWQNVKLEDRVAFLSNWNSMVMTRDELNYSEELVRGNSVYFAITFPCPRLNPPLSLEFGMFCLNGSCIIYLPKETLQHGDVPYPLWFVPSLW</sequence>
<dbReference type="PROSITE" id="PS50181">
    <property type="entry name" value="FBOX"/>
    <property type="match status" value="1"/>
</dbReference>
<dbReference type="Pfam" id="PF00646">
    <property type="entry name" value="F-box"/>
    <property type="match status" value="1"/>
</dbReference>
<dbReference type="Gene3D" id="1.20.1280.50">
    <property type="match status" value="1"/>
</dbReference>
<gene>
    <name evidence="2" type="ORF">MtrunA17_Chr7g0243191</name>
</gene>
<dbReference type="CDD" id="cd22150">
    <property type="entry name" value="F-box_CeFBXA-like"/>
    <property type="match status" value="1"/>
</dbReference>
<dbReference type="InterPro" id="IPR001810">
    <property type="entry name" value="F-box_dom"/>
</dbReference>
<reference evidence="3" key="1">
    <citation type="journal article" date="2018" name="Nat. Plants">
        <title>Whole-genome landscape of Medicago truncatula symbiotic genes.</title>
        <authorList>
            <person name="Pecrix Y."/>
            <person name="Staton S.E."/>
            <person name="Sallet E."/>
            <person name="Lelandais-Briere C."/>
            <person name="Moreau S."/>
            <person name="Carrere S."/>
            <person name="Blein T."/>
            <person name="Jardinaud M.F."/>
            <person name="Latrasse D."/>
            <person name="Zouine M."/>
            <person name="Zahm M."/>
            <person name="Kreplak J."/>
            <person name="Mayjonade B."/>
            <person name="Satge C."/>
            <person name="Perez M."/>
            <person name="Cauet S."/>
            <person name="Marande W."/>
            <person name="Chantry-Darmon C."/>
            <person name="Lopez-Roques C."/>
            <person name="Bouchez O."/>
            <person name="Berard A."/>
            <person name="Debelle F."/>
            <person name="Munos S."/>
            <person name="Bendahmane A."/>
            <person name="Berges H."/>
            <person name="Niebel A."/>
            <person name="Buitink J."/>
            <person name="Frugier F."/>
            <person name="Benhamed M."/>
            <person name="Crespi M."/>
            <person name="Gouzy J."/>
            <person name="Gamas P."/>
        </authorList>
    </citation>
    <scope>NUCLEOTIDE SEQUENCE [LARGE SCALE GENOMIC DNA]</scope>
    <source>
        <strain evidence="3">cv. Jemalong A17</strain>
    </source>
</reference>
<name>A0A396GZJ4_MEDTR</name>
<dbReference type="PANTHER" id="PTHR44259">
    <property type="entry name" value="OS07G0183000 PROTEIN-RELATED"/>
    <property type="match status" value="1"/>
</dbReference>
<dbReference type="OMA" id="FRRINFD"/>
<organism evidence="2 3">
    <name type="scientific">Medicago truncatula</name>
    <name type="common">Barrel medic</name>
    <name type="synonym">Medicago tribuloides</name>
    <dbReference type="NCBI Taxonomy" id="3880"/>
    <lineage>
        <taxon>Eukaryota</taxon>
        <taxon>Viridiplantae</taxon>
        <taxon>Streptophyta</taxon>
        <taxon>Embryophyta</taxon>
        <taxon>Tracheophyta</taxon>
        <taxon>Spermatophyta</taxon>
        <taxon>Magnoliopsida</taxon>
        <taxon>eudicotyledons</taxon>
        <taxon>Gunneridae</taxon>
        <taxon>Pentapetalae</taxon>
        <taxon>rosids</taxon>
        <taxon>fabids</taxon>
        <taxon>Fabales</taxon>
        <taxon>Fabaceae</taxon>
        <taxon>Papilionoideae</taxon>
        <taxon>50 kb inversion clade</taxon>
        <taxon>NPAAA clade</taxon>
        <taxon>Hologalegina</taxon>
        <taxon>IRL clade</taxon>
        <taxon>Trifolieae</taxon>
        <taxon>Medicago</taxon>
    </lineage>
</organism>
<dbReference type="Proteomes" id="UP000265566">
    <property type="component" value="Chromosome 7"/>
</dbReference>
<evidence type="ECO:0000313" key="3">
    <source>
        <dbReference type="Proteomes" id="UP000265566"/>
    </source>
</evidence>
<comment type="caution">
    <text evidence="2">The sequence shown here is derived from an EMBL/GenBank/DDBJ whole genome shotgun (WGS) entry which is preliminary data.</text>
</comment>
<dbReference type="EMBL" id="PSQE01000007">
    <property type="protein sequence ID" value="RHN46529.1"/>
    <property type="molecule type" value="Genomic_DNA"/>
</dbReference>
<accession>A0A396GZJ4</accession>
<dbReference type="PANTHER" id="PTHR44259:SF114">
    <property type="entry name" value="OS06G0707300 PROTEIN"/>
    <property type="match status" value="1"/>
</dbReference>
<dbReference type="InterPro" id="IPR050942">
    <property type="entry name" value="F-box_BR-signaling"/>
</dbReference>
<dbReference type="InterPro" id="IPR036047">
    <property type="entry name" value="F-box-like_dom_sf"/>
</dbReference>
<dbReference type="AlphaFoldDB" id="A0A396GZJ4"/>
<dbReference type="SUPFAM" id="SSF81383">
    <property type="entry name" value="F-box domain"/>
    <property type="match status" value="1"/>
</dbReference>
<proteinExistence type="predicted"/>